<gene>
    <name evidence="2" type="ORF">FDZ14_32755</name>
</gene>
<protein>
    <submittedName>
        <fullName evidence="2">Uncharacterized protein</fullName>
    </submittedName>
</protein>
<keyword evidence="2" id="KW-0614">Plasmid</keyword>
<evidence type="ECO:0000256" key="1">
    <source>
        <dbReference type="SAM" id="Coils"/>
    </source>
</evidence>
<sequence>MSEFTMKEILTETFKNDVLWRQIHNLNLEEHLFPESLLKELHMEDTYYTAKAAEILGLKNSQPIRNNLAEHRKNVREYVQATRTQNQWTFDYKSLFKMHMYFVLNIKGRVAPKVISHYLGNEAEEIVTESMSKTRDKVINEKRQLSEVGNSSTYDERLEKIEKQLVYHSQLNKLLTLQREYEEANRKVTDWELLMELVNYQLEIAEMRRRELRSEKKQTQLFKESFKKFNEINENNRPSLLKMIFPKNTAHTVNYEETFAEVAAATEVNLDKEESSSQELEDIKKEIEELKQKKKSIENEKESLIKNKKLKKEVYETFEKQLNFLAEKYNTTSFVDEFLNSKGNNPVTIEYKEEK</sequence>
<dbReference type="Proteomes" id="UP000501076">
    <property type="component" value="Plasmid pFDU301A"/>
</dbReference>
<name>A0A6M6E1P4_PRIMG</name>
<evidence type="ECO:0000313" key="3">
    <source>
        <dbReference type="Proteomes" id="UP000501076"/>
    </source>
</evidence>
<reference evidence="2 3" key="1">
    <citation type="submission" date="2019-10" db="EMBL/GenBank/DDBJ databases">
        <title>Complete genome sequences for adaption low water activity.</title>
        <authorList>
            <person name="Zhao L."/>
            <person name="Zhong J."/>
        </authorList>
    </citation>
    <scope>NUCLEOTIDE SEQUENCE [LARGE SCALE GENOMIC DNA]</scope>
    <source>
        <strain evidence="2 3">FDU301</strain>
        <plasmid evidence="3">pfdu301a</plasmid>
    </source>
</reference>
<dbReference type="AlphaFoldDB" id="A0A6M6E1P4"/>
<proteinExistence type="predicted"/>
<organism evidence="2 3">
    <name type="scientific">Priestia megaterium</name>
    <name type="common">Bacillus megaterium</name>
    <dbReference type="NCBI Taxonomy" id="1404"/>
    <lineage>
        <taxon>Bacteria</taxon>
        <taxon>Bacillati</taxon>
        <taxon>Bacillota</taxon>
        <taxon>Bacilli</taxon>
        <taxon>Bacillales</taxon>
        <taxon>Bacillaceae</taxon>
        <taxon>Priestia</taxon>
    </lineage>
</organism>
<feature type="coiled-coil region" evidence="1">
    <location>
        <begin position="167"/>
        <end position="215"/>
    </location>
</feature>
<evidence type="ECO:0000313" key="2">
    <source>
        <dbReference type="EMBL" id="QJX80862.1"/>
    </source>
</evidence>
<accession>A0A6M6E1P4</accession>
<geneLocation type="plasmid" evidence="3">
    <name>pfdu301a</name>
</geneLocation>
<keyword evidence="1" id="KW-0175">Coiled coil</keyword>
<dbReference type="EMBL" id="CP045273">
    <property type="protein sequence ID" value="QJX80862.1"/>
    <property type="molecule type" value="Genomic_DNA"/>
</dbReference>
<feature type="coiled-coil region" evidence="1">
    <location>
        <begin position="270"/>
        <end position="307"/>
    </location>
</feature>
<dbReference type="RefSeq" id="WP_171778861.1">
    <property type="nucleotide sequence ID" value="NZ_CP045273.1"/>
</dbReference>